<evidence type="ECO:0000313" key="4">
    <source>
        <dbReference type="Proteomes" id="UP000195897"/>
    </source>
</evidence>
<evidence type="ECO:0000313" key="3">
    <source>
        <dbReference type="EMBL" id="OUP53424.1"/>
    </source>
</evidence>
<proteinExistence type="predicted"/>
<dbReference type="InterPro" id="IPR012892">
    <property type="entry name" value="Gp58"/>
</dbReference>
<name>A0A1Y4L9L9_9FIRM</name>
<dbReference type="Gene3D" id="1.20.5.340">
    <property type="match status" value="1"/>
</dbReference>
<keyword evidence="1" id="KW-0175">Coiled coil</keyword>
<dbReference type="RefSeq" id="WP_087371589.1">
    <property type="nucleotide sequence ID" value="NZ_NFKK01000004.1"/>
</dbReference>
<comment type="caution">
    <text evidence="3">The sequence shown here is derived from an EMBL/GenBank/DDBJ whole genome shotgun (WGS) entry which is preliminary data.</text>
</comment>
<feature type="domain" description="Gp58-like" evidence="2">
    <location>
        <begin position="62"/>
        <end position="141"/>
    </location>
</feature>
<dbReference type="AlphaFoldDB" id="A0A1Y4L9L9"/>
<gene>
    <name evidence="3" type="ORF">B5F17_05300</name>
</gene>
<organism evidence="3 4">
    <name type="scientific">Butyricicoccus pullicaecorum</name>
    <dbReference type="NCBI Taxonomy" id="501571"/>
    <lineage>
        <taxon>Bacteria</taxon>
        <taxon>Bacillati</taxon>
        <taxon>Bacillota</taxon>
        <taxon>Clostridia</taxon>
        <taxon>Eubacteriales</taxon>
        <taxon>Butyricicoccaceae</taxon>
        <taxon>Butyricicoccus</taxon>
    </lineage>
</organism>
<dbReference type="EMBL" id="NFKK01000004">
    <property type="protein sequence ID" value="OUP53424.1"/>
    <property type="molecule type" value="Genomic_DNA"/>
</dbReference>
<dbReference type="Proteomes" id="UP000195897">
    <property type="component" value="Unassembled WGS sequence"/>
</dbReference>
<protein>
    <recommendedName>
        <fullName evidence="2">Gp58-like domain-containing protein</fullName>
    </recommendedName>
</protein>
<evidence type="ECO:0000256" key="1">
    <source>
        <dbReference type="SAM" id="Coils"/>
    </source>
</evidence>
<dbReference type="SUPFAM" id="SSF57997">
    <property type="entry name" value="Tropomyosin"/>
    <property type="match status" value="1"/>
</dbReference>
<dbReference type="Pfam" id="PF07902">
    <property type="entry name" value="Gp58"/>
    <property type="match status" value="1"/>
</dbReference>
<evidence type="ECO:0000259" key="2">
    <source>
        <dbReference type="Pfam" id="PF07902"/>
    </source>
</evidence>
<reference evidence="4" key="1">
    <citation type="submission" date="2017-04" db="EMBL/GenBank/DDBJ databases">
        <title>Function of individual gut microbiota members based on whole genome sequencing of pure cultures obtained from chicken caecum.</title>
        <authorList>
            <person name="Medvecky M."/>
            <person name="Cejkova D."/>
            <person name="Polansky O."/>
            <person name="Karasova D."/>
            <person name="Kubasova T."/>
            <person name="Cizek A."/>
            <person name="Rychlik I."/>
        </authorList>
    </citation>
    <scope>NUCLEOTIDE SEQUENCE [LARGE SCALE GENOMIC DNA]</scope>
    <source>
        <strain evidence="4">An180</strain>
    </source>
</reference>
<accession>A0A1Y4L9L9</accession>
<sequence length="283" mass="31022">MAVLTTDALPKYDPNDLPATVKKLHDYTTSLTEMLRFVLMNLDEDNVQGLDTLNREMQDAQGNLSQIQQTAQGILTRVENAEGDLSAVMQTADGLTTRVESAEGNLSTLTQTADSLAARVYNTEMGLTSINVTANKIETRVEDLNGKYSSLQQTVDGFDFTGMVTFRALEREGESVINGNNITTGDLHVASDGVGALYFYNGDVAMENIVGAIEVYSGTYPDLFIESRYGNNIRIQADAQLALEAGYQGHIYMKADDYIQLRAGGVDYYFRADGIYRGSEKVV</sequence>
<feature type="coiled-coil region" evidence="1">
    <location>
        <begin position="99"/>
        <end position="154"/>
    </location>
</feature>